<feature type="region of interest" description="Disordered" evidence="1">
    <location>
        <begin position="785"/>
        <end position="809"/>
    </location>
</feature>
<feature type="domain" description="C2H2-type" evidence="2">
    <location>
        <begin position="717"/>
        <end position="737"/>
    </location>
</feature>
<dbReference type="Proteomes" id="UP000694888">
    <property type="component" value="Unplaced"/>
</dbReference>
<evidence type="ECO:0000313" key="3">
    <source>
        <dbReference type="Proteomes" id="UP000694888"/>
    </source>
</evidence>
<evidence type="ECO:0000313" key="4">
    <source>
        <dbReference type="RefSeq" id="XP_012938240.1"/>
    </source>
</evidence>
<evidence type="ECO:0000259" key="2">
    <source>
        <dbReference type="SMART" id="SM00355"/>
    </source>
</evidence>
<feature type="region of interest" description="Disordered" evidence="1">
    <location>
        <begin position="1"/>
        <end position="40"/>
    </location>
</feature>
<dbReference type="RefSeq" id="XP_012938240.1">
    <property type="nucleotide sequence ID" value="XM_013082786.2"/>
</dbReference>
<evidence type="ECO:0000256" key="1">
    <source>
        <dbReference type="SAM" id="MobiDB-lite"/>
    </source>
</evidence>
<dbReference type="GeneID" id="106011813"/>
<reference evidence="4" key="1">
    <citation type="submission" date="2025-08" db="UniProtKB">
        <authorList>
            <consortium name="RefSeq"/>
        </authorList>
    </citation>
    <scope>IDENTIFICATION</scope>
</reference>
<gene>
    <name evidence="4" type="primary">LOC106011813</name>
</gene>
<feature type="compositionally biased region" description="Polar residues" evidence="1">
    <location>
        <begin position="790"/>
        <end position="799"/>
    </location>
</feature>
<keyword evidence="3" id="KW-1185">Reference proteome</keyword>
<organism evidence="3 4">
    <name type="scientific">Aplysia californica</name>
    <name type="common">California sea hare</name>
    <dbReference type="NCBI Taxonomy" id="6500"/>
    <lineage>
        <taxon>Eukaryota</taxon>
        <taxon>Metazoa</taxon>
        <taxon>Spiralia</taxon>
        <taxon>Lophotrochozoa</taxon>
        <taxon>Mollusca</taxon>
        <taxon>Gastropoda</taxon>
        <taxon>Heterobranchia</taxon>
        <taxon>Euthyneura</taxon>
        <taxon>Tectipleura</taxon>
        <taxon>Aplysiida</taxon>
        <taxon>Aplysioidea</taxon>
        <taxon>Aplysiidae</taxon>
        <taxon>Aplysia</taxon>
    </lineage>
</organism>
<feature type="domain" description="C2H2-type" evidence="2">
    <location>
        <begin position="649"/>
        <end position="672"/>
    </location>
</feature>
<sequence length="809" mass="91042">MMQMAWERGTSSGMQVPFSQVPPGLSKDRAPPPYPPAHVVRRTNNFQAPYPEQFDRLTRPSQSYVDHPLDSSLFCDRWPTNSFPEPYPEQSDKHSRASEYHSNYPEQFDRQSRASEYHIHFPKQFDRHTRASEYHTSHPLDSSSFPPRLPTSSFPEPYPEQFYTHVRDPSSARWPTGNYQNSYSEHFQGHIVASHECHIDHLRLSSTWYTGTSHPNSMNRHGFNSKDYQSAYHPNQMKSGLLPPQQTCKDPQTFPTRDVPPSRRFLAPFSPRSEKDSHRTQTTVPYPTPYCKDQQISFVPQKSSVGGCHPPKYENRKKVCSVDLAPAKLQQPQAKDIAQPRFAVAHLPQTVIEKAQPCPIISQAHPQGPLPVLDSRQRVLNVQKTLQEELQQIRKDQSVQRQRNESPTIFLSQKIQKQPISTQSLQPSIYLTTNDERRYEVTSVKASGPTTSDVLTESAAVQKQTFGIDAIALDGARRQHSLGRSCEVKPEETLREVPSQKQGKSVLGTLQLENRTKKRGVCVLGKELAKNKHAKKLDCKNNVAGDLGRHNHVSVVPPESKTIDCQDTRDFSGFSCVRENPINTKSIVHNTKSIGHNPPATVLDSVSNAQDNLLCGMEMMKNTSVVFSWEYDGNQGKPKDSKHGLFAQFSCPVCAISCDTEFCLLAHLNENHGEIESIVCALCSKSIRKLSLFRHLNAMHLNSCCQFVCGGKFSGGWKCSFTSTDSAELLRHMELNHNQEDVFDCHRCGSEITGALDLIVHQKSLESCNMIYAPPCADQEIKVENEDTDQSNCNSSAPTTADPGQGKER</sequence>
<feature type="compositionally biased region" description="Polar residues" evidence="1">
    <location>
        <begin position="9"/>
        <end position="18"/>
    </location>
</feature>
<dbReference type="SMART" id="SM00355">
    <property type="entry name" value="ZnF_C2H2"/>
    <property type="match status" value="3"/>
</dbReference>
<protein>
    <submittedName>
        <fullName evidence="4">Uncharacterized protein LOC106011813</fullName>
    </submittedName>
</protein>
<name>A0ABM1A0C5_APLCA</name>
<dbReference type="InterPro" id="IPR013087">
    <property type="entry name" value="Znf_C2H2_type"/>
</dbReference>
<proteinExistence type="predicted"/>
<feature type="domain" description="C2H2-type" evidence="2">
    <location>
        <begin position="678"/>
        <end position="700"/>
    </location>
</feature>
<accession>A0ABM1A0C5</accession>